<evidence type="ECO:0000256" key="11">
    <source>
        <dbReference type="ARBA" id="ARBA00023136"/>
    </source>
</evidence>
<evidence type="ECO:0000259" key="21">
    <source>
        <dbReference type="Pfam" id="PF15020"/>
    </source>
</evidence>
<evidence type="ECO:0000256" key="6">
    <source>
        <dbReference type="ARBA" id="ARBA00022782"/>
    </source>
</evidence>
<evidence type="ECO:0000259" key="22">
    <source>
        <dbReference type="Pfam" id="PF22850"/>
    </source>
</evidence>
<feature type="domain" description="CATSPERD Ig-like" evidence="23">
    <location>
        <begin position="249"/>
        <end position="368"/>
    </location>
</feature>
<evidence type="ECO:0000259" key="23">
    <source>
        <dbReference type="Pfam" id="PF23747"/>
    </source>
</evidence>
<dbReference type="InterPro" id="IPR028751">
    <property type="entry name" value="CATSPERD/E"/>
</dbReference>
<name>A0A9B0WV43_CHRAS</name>
<keyword evidence="3" id="KW-1003">Cell membrane</keyword>
<evidence type="ECO:0000256" key="18">
    <source>
        <dbReference type="ARBA" id="ARBA00046028"/>
    </source>
</evidence>
<feature type="chain" id="PRO_5039278571" description="Cation channel sperm-associated auxiliary subunit delta" evidence="20">
    <location>
        <begin position="21"/>
        <end position="626"/>
    </location>
</feature>
<keyword evidence="2" id="KW-0217">Developmental protein</keyword>
<reference evidence="25" key="1">
    <citation type="submission" date="2025-08" db="UniProtKB">
        <authorList>
            <consortium name="RefSeq"/>
        </authorList>
    </citation>
    <scope>IDENTIFICATION</scope>
    <source>
        <tissue evidence="25">Spleen</tissue>
    </source>
</reference>
<keyword evidence="10" id="KW-0969">Cilium</keyword>
<evidence type="ECO:0000256" key="10">
    <source>
        <dbReference type="ARBA" id="ARBA00023069"/>
    </source>
</evidence>
<evidence type="ECO:0000256" key="19">
    <source>
        <dbReference type="SAM" id="Phobius"/>
    </source>
</evidence>
<evidence type="ECO:0000313" key="25">
    <source>
        <dbReference type="RefSeq" id="XP_006869086.1"/>
    </source>
</evidence>
<dbReference type="GO" id="GO:0030317">
    <property type="term" value="P:flagellated sperm motility"/>
    <property type="evidence" value="ECO:0007669"/>
    <property type="project" value="TreeGrafter"/>
</dbReference>
<feature type="signal peptide" evidence="20">
    <location>
        <begin position="1"/>
        <end position="20"/>
    </location>
</feature>
<keyword evidence="11 19" id="KW-0472">Membrane</keyword>
<comment type="similarity">
    <text evidence="1">Belongs to the CATSPERD family.</text>
</comment>
<dbReference type="GO" id="GO:0097228">
    <property type="term" value="C:sperm principal piece"/>
    <property type="evidence" value="ECO:0007669"/>
    <property type="project" value="TreeGrafter"/>
</dbReference>
<accession>A0A9B0WV43</accession>
<gene>
    <name evidence="25" type="primary">CATSPERD</name>
</gene>
<keyword evidence="9 19" id="KW-1133">Transmembrane helix</keyword>
<keyword evidence="8" id="KW-0744">Spermatogenesis</keyword>
<evidence type="ECO:0000256" key="15">
    <source>
        <dbReference type="ARBA" id="ARBA00037793"/>
    </source>
</evidence>
<dbReference type="CTD" id="257062"/>
<proteinExistence type="inferred from homology"/>
<keyword evidence="24" id="KW-1185">Reference proteome</keyword>
<comment type="subcellular location">
    <subcellularLocation>
        <location evidence="15">Cell projection</location>
        <location evidence="15">Cilium</location>
        <location evidence="15">Flagellum membrane</location>
        <topology evidence="15">Single-pass type I membrane protein</topology>
    </subcellularLocation>
</comment>
<dbReference type="InterPro" id="IPR053814">
    <property type="entry name" value="CATSPERD/E_C"/>
</dbReference>
<evidence type="ECO:0000256" key="9">
    <source>
        <dbReference type="ARBA" id="ARBA00022989"/>
    </source>
</evidence>
<dbReference type="PANTHER" id="PTHR33722">
    <property type="entry name" value="CATION CHANNEL SPERM-ASSOCIATED PROTEIN SUBUNIT DELTA-RELATED"/>
    <property type="match status" value="1"/>
</dbReference>
<comment type="function">
    <text evidence="18">Auxiliary component of the CatSper complex, a complex involved in sperm cell hyperactivation. Sperm cell hyperactivation is needed for sperm motility which is essential late in the preparation of sperm for fertilization. Required for CATSPER1 stability before intraflagellar transport and/or incorporation of the CatSper complex channel into the flagellar membrane.</text>
</comment>
<dbReference type="GO" id="GO:0036128">
    <property type="term" value="C:CatSper complex"/>
    <property type="evidence" value="ECO:0007669"/>
    <property type="project" value="InterPro"/>
</dbReference>
<dbReference type="Pfam" id="PF15020">
    <property type="entry name" value="Beta-prop_CATSPERD"/>
    <property type="match status" value="1"/>
</dbReference>
<evidence type="ECO:0000256" key="3">
    <source>
        <dbReference type="ARBA" id="ARBA00022475"/>
    </source>
</evidence>
<dbReference type="Pfam" id="PF23747">
    <property type="entry name" value="Ig-like_CATSPERD"/>
    <property type="match status" value="1"/>
</dbReference>
<dbReference type="RefSeq" id="XP_006869086.1">
    <property type="nucleotide sequence ID" value="XM_006869024.1"/>
</dbReference>
<feature type="domain" description="CATSPERD beta-propeller" evidence="21">
    <location>
        <begin position="26"/>
        <end position="111"/>
    </location>
</feature>
<evidence type="ECO:0000256" key="8">
    <source>
        <dbReference type="ARBA" id="ARBA00022871"/>
    </source>
</evidence>
<keyword evidence="4 19" id="KW-0812">Transmembrane</keyword>
<evidence type="ECO:0000256" key="4">
    <source>
        <dbReference type="ARBA" id="ARBA00022692"/>
    </source>
</evidence>
<dbReference type="InterPro" id="IPR055451">
    <property type="entry name" value="Ig-like_CATSPERD"/>
</dbReference>
<organism evidence="24 25">
    <name type="scientific">Chrysochloris asiatica</name>
    <name type="common">Cape golden mole</name>
    <dbReference type="NCBI Taxonomy" id="185453"/>
    <lineage>
        <taxon>Eukaryota</taxon>
        <taxon>Metazoa</taxon>
        <taxon>Chordata</taxon>
        <taxon>Craniata</taxon>
        <taxon>Vertebrata</taxon>
        <taxon>Euteleostomi</taxon>
        <taxon>Mammalia</taxon>
        <taxon>Eutheria</taxon>
        <taxon>Afrotheria</taxon>
        <taxon>Chrysochloridae</taxon>
        <taxon>Chrysochlorinae</taxon>
        <taxon>Chrysochloris</taxon>
    </lineage>
</organism>
<keyword evidence="6" id="KW-0221">Differentiation</keyword>
<evidence type="ECO:0000256" key="14">
    <source>
        <dbReference type="ARBA" id="ARBA00023273"/>
    </source>
</evidence>
<evidence type="ECO:0000256" key="7">
    <source>
        <dbReference type="ARBA" id="ARBA00022846"/>
    </source>
</evidence>
<evidence type="ECO:0000256" key="12">
    <source>
        <dbReference type="ARBA" id="ARBA00023157"/>
    </source>
</evidence>
<feature type="transmembrane region" description="Helical" evidence="19">
    <location>
        <begin position="584"/>
        <end position="604"/>
    </location>
</feature>
<dbReference type="GeneID" id="102822738"/>
<evidence type="ECO:0000256" key="2">
    <source>
        <dbReference type="ARBA" id="ARBA00022473"/>
    </source>
</evidence>
<keyword evidence="5 20" id="KW-0732">Signal</keyword>
<dbReference type="AlphaFoldDB" id="A0A9B0WV43"/>
<dbReference type="Pfam" id="PF22850">
    <property type="entry name" value="CATSPERD-E_C"/>
    <property type="match status" value="1"/>
</dbReference>
<dbReference type="GO" id="GO:0048240">
    <property type="term" value="P:sperm capacitation"/>
    <property type="evidence" value="ECO:0007669"/>
    <property type="project" value="TreeGrafter"/>
</dbReference>
<evidence type="ECO:0000256" key="16">
    <source>
        <dbReference type="ARBA" id="ARBA00040129"/>
    </source>
</evidence>
<evidence type="ECO:0000256" key="17">
    <source>
        <dbReference type="ARBA" id="ARBA00041424"/>
    </source>
</evidence>
<evidence type="ECO:0000313" key="24">
    <source>
        <dbReference type="Proteomes" id="UP000504623"/>
    </source>
</evidence>
<evidence type="ECO:0000256" key="20">
    <source>
        <dbReference type="SAM" id="SignalP"/>
    </source>
</evidence>
<dbReference type="OrthoDB" id="8646292at2759"/>
<dbReference type="PANTHER" id="PTHR33722:SF1">
    <property type="entry name" value="CATION CHANNEL SPERM-ASSOCIATED AUXILIARY SUBUNIT DELTA"/>
    <property type="match status" value="1"/>
</dbReference>
<evidence type="ECO:0000256" key="1">
    <source>
        <dbReference type="ARBA" id="ARBA00010246"/>
    </source>
</evidence>
<evidence type="ECO:0000256" key="5">
    <source>
        <dbReference type="ARBA" id="ARBA00022729"/>
    </source>
</evidence>
<sequence length="626" mass="70097">MLVLMLVMSMTVRLWPLVTAVRLCRTKVFFSTSNFDSNSIVLTIPTSMHVGVPSVTSAHFAGSVLLFVINQKVYIYNYAVNSWSTATGIDHPVSHITGDNCCYSENPICFEELVGFVGGIFSFHSLSQTGLLVVDGKKAKFAYSEHPLNRSFGLPFDYNGTLNVHTAPGQTGILVFWFENSLLVSRNAGQLVNTVTVNFASYILYPSVFEANLTIHSIATGQSELVVLTWPSSVYYGSLGTLSDSIIKMEYLHGYFEDQMHTIDMNSNLTLKAIIVPQVYKSPIPLVTVSNPHSLGLQVSIKEMEYTLDGNIKYQMNIFLMQQHHSGRADPNFTSSIKRPTISTVTLDIANKEVSCIDFHPLTALISIGCDVSKKLVIQNNISACSKNLLSPVTLQANYSYIIPRDNYDPTFMGRKATKDLRVFYPYDTLGCPRLVYYDSPWKPVVELWKNGKFQEVVEAEYVLLEVNGLFTYTYSLTAATAFCKSQPQNWTSILAATGRPFSWDRENYVSCHQYTYSAPLRWPGVPYQILGGATNNKVVFDQRNGMYIFHLSIVDPYYSYCSLKTTFSVYVYGAFPPTVIRKVPSIILLVLSMLLALWLIYAIPKMSHFKTGKFLPSLGCLDSLT</sequence>
<keyword evidence="14" id="KW-0966">Cell projection</keyword>
<dbReference type="Proteomes" id="UP000504623">
    <property type="component" value="Unplaced"/>
</dbReference>
<evidence type="ECO:0000256" key="13">
    <source>
        <dbReference type="ARBA" id="ARBA00023180"/>
    </source>
</evidence>
<keyword evidence="12" id="KW-1015">Disulfide bond</keyword>
<keyword evidence="7" id="KW-0282">Flagellum</keyword>
<feature type="domain" description="CATSPERD/E C-terminal" evidence="22">
    <location>
        <begin position="398"/>
        <end position="610"/>
    </location>
</feature>
<dbReference type="InterPro" id="IPR053813">
    <property type="entry name" value="CATSPERD_beta-prop"/>
</dbReference>
<protein>
    <recommendedName>
        <fullName evidence="16">Cation channel sperm-associated auxiliary subunit delta</fullName>
    </recommendedName>
    <alternativeName>
        <fullName evidence="17">Transmembrane protein 146</fullName>
    </alternativeName>
</protein>
<keyword evidence="13" id="KW-0325">Glycoprotein</keyword>